<accession>A0ABQ3CXM8</accession>
<proteinExistence type="predicted"/>
<evidence type="ECO:0008006" key="4">
    <source>
        <dbReference type="Google" id="ProtNLM"/>
    </source>
</evidence>
<protein>
    <recommendedName>
        <fullName evidence="4">SH3b domain-containing protein</fullName>
    </recommendedName>
</protein>
<evidence type="ECO:0000313" key="2">
    <source>
        <dbReference type="EMBL" id="GHA46098.1"/>
    </source>
</evidence>
<comment type="caution">
    <text evidence="2">The sequence shown here is derived from an EMBL/GenBank/DDBJ whole genome shotgun (WGS) entry which is preliminary data.</text>
</comment>
<sequence length="130" mass="13416">MSTHIRRRHRLYAATLAVFGTTAALLLPASAAGAAEGAPAASGTAPRAVAAAPGDYLGTGVRIRAQANGSSTIKGLGYAGQGATVYCWQDGPAANPSLTISWYYHRNNATGVTGWSSWDVFRPSAEVPHC</sequence>
<feature type="chain" id="PRO_5046808474" description="SH3b domain-containing protein" evidence="1">
    <location>
        <begin position="35"/>
        <end position="130"/>
    </location>
</feature>
<evidence type="ECO:0000313" key="3">
    <source>
        <dbReference type="Proteomes" id="UP000653644"/>
    </source>
</evidence>
<feature type="signal peptide" evidence="1">
    <location>
        <begin position="1"/>
        <end position="34"/>
    </location>
</feature>
<organism evidence="2 3">
    <name type="scientific">Streptomyces canarius</name>
    <dbReference type="NCBI Taxonomy" id="285453"/>
    <lineage>
        <taxon>Bacteria</taxon>
        <taxon>Bacillati</taxon>
        <taxon>Actinomycetota</taxon>
        <taxon>Actinomycetes</taxon>
        <taxon>Kitasatosporales</taxon>
        <taxon>Streptomycetaceae</taxon>
        <taxon>Streptomyces</taxon>
    </lineage>
</organism>
<gene>
    <name evidence="2" type="ORF">GCM10010345_58230</name>
</gene>
<dbReference type="Proteomes" id="UP000653644">
    <property type="component" value="Unassembled WGS sequence"/>
</dbReference>
<name>A0ABQ3CXM8_9ACTN</name>
<reference evidence="3" key="1">
    <citation type="journal article" date="2019" name="Int. J. Syst. Evol. Microbiol.">
        <title>The Global Catalogue of Microorganisms (GCM) 10K type strain sequencing project: providing services to taxonomists for standard genome sequencing and annotation.</title>
        <authorList>
            <consortium name="The Broad Institute Genomics Platform"/>
            <consortium name="The Broad Institute Genome Sequencing Center for Infectious Disease"/>
            <person name="Wu L."/>
            <person name="Ma J."/>
        </authorList>
    </citation>
    <scope>NUCLEOTIDE SEQUENCE [LARGE SCALE GENOMIC DNA]</scope>
    <source>
        <strain evidence="3">JCM 4733</strain>
    </source>
</reference>
<dbReference type="RefSeq" id="WP_189890852.1">
    <property type="nucleotide sequence ID" value="NZ_BMVN01000024.1"/>
</dbReference>
<keyword evidence="1" id="KW-0732">Signal</keyword>
<keyword evidence="3" id="KW-1185">Reference proteome</keyword>
<evidence type="ECO:0000256" key="1">
    <source>
        <dbReference type="SAM" id="SignalP"/>
    </source>
</evidence>
<dbReference type="EMBL" id="BMVN01000024">
    <property type="protein sequence ID" value="GHA46098.1"/>
    <property type="molecule type" value="Genomic_DNA"/>
</dbReference>